<evidence type="ECO:0000313" key="3">
    <source>
        <dbReference type="Proteomes" id="UP000319148"/>
    </source>
</evidence>
<comment type="caution">
    <text evidence="2">The sequence shown here is derived from an EMBL/GenBank/DDBJ whole genome shotgun (WGS) entry which is preliminary data.</text>
</comment>
<protein>
    <submittedName>
        <fullName evidence="2">Thermonuclease family protein</fullName>
    </submittedName>
</protein>
<dbReference type="SUPFAM" id="SSF50199">
    <property type="entry name" value="Staphylococcal nuclease"/>
    <property type="match status" value="1"/>
</dbReference>
<dbReference type="RefSeq" id="WP_139939324.1">
    <property type="nucleotide sequence ID" value="NZ_JBHSYP010000003.1"/>
</dbReference>
<dbReference type="PROSITE" id="PS50830">
    <property type="entry name" value="TNASE_3"/>
    <property type="match status" value="1"/>
</dbReference>
<name>A0A501PMP6_9PROT</name>
<dbReference type="EMBL" id="VFIY01000005">
    <property type="protein sequence ID" value="TPD61713.1"/>
    <property type="molecule type" value="Genomic_DNA"/>
</dbReference>
<accession>A0A501PMP6</accession>
<dbReference type="PANTHER" id="PTHR12302">
    <property type="entry name" value="EBNA2 BINDING PROTEIN P100"/>
    <property type="match status" value="1"/>
</dbReference>
<keyword evidence="3" id="KW-1185">Reference proteome</keyword>
<dbReference type="OrthoDB" id="9805504at2"/>
<evidence type="ECO:0000313" key="2">
    <source>
        <dbReference type="EMBL" id="TPD61713.1"/>
    </source>
</evidence>
<dbReference type="Proteomes" id="UP000319148">
    <property type="component" value="Unassembled WGS sequence"/>
</dbReference>
<dbReference type="InterPro" id="IPR016071">
    <property type="entry name" value="Staphylococal_nuclease_OB-fold"/>
</dbReference>
<dbReference type="Gene3D" id="2.40.50.90">
    <property type="match status" value="1"/>
</dbReference>
<gene>
    <name evidence="2" type="ORF">FIV46_05750</name>
</gene>
<dbReference type="AlphaFoldDB" id="A0A501PMP6"/>
<dbReference type="InterPro" id="IPR035437">
    <property type="entry name" value="SNase_OB-fold_sf"/>
</dbReference>
<dbReference type="Pfam" id="PF00565">
    <property type="entry name" value="SNase"/>
    <property type="match status" value="1"/>
</dbReference>
<feature type="domain" description="TNase-like" evidence="1">
    <location>
        <begin position="20"/>
        <end position="135"/>
    </location>
</feature>
<organism evidence="2 3">
    <name type="scientific">Emcibacter nanhaiensis</name>
    <dbReference type="NCBI Taxonomy" id="1505037"/>
    <lineage>
        <taxon>Bacteria</taxon>
        <taxon>Pseudomonadati</taxon>
        <taxon>Pseudomonadota</taxon>
        <taxon>Alphaproteobacteria</taxon>
        <taxon>Emcibacterales</taxon>
        <taxon>Emcibacteraceae</taxon>
        <taxon>Emcibacter</taxon>
    </lineage>
</organism>
<reference evidence="3" key="1">
    <citation type="submission" date="2019-06" db="EMBL/GenBank/DDBJ databases">
        <title>The complete genome of Emcibacter congregatus ZYLT.</title>
        <authorList>
            <person name="Zhao Z."/>
        </authorList>
    </citation>
    <scope>NUCLEOTIDE SEQUENCE [LARGE SCALE GENOMIC DNA]</scope>
    <source>
        <strain evidence="3">MCCC 1A06723</strain>
    </source>
</reference>
<evidence type="ECO:0000259" key="1">
    <source>
        <dbReference type="PROSITE" id="PS50830"/>
    </source>
</evidence>
<dbReference type="PANTHER" id="PTHR12302:SF26">
    <property type="entry name" value="BLR1266 PROTEIN"/>
    <property type="match status" value="1"/>
</dbReference>
<proteinExistence type="predicted"/>
<sequence length="148" mass="16398">MPFSQSDFAGGETISGPAVVIDGDTLSIHSRRIRLQGIDAPELSQNCARNGNAYSCGHEAKRYLESLIAGRPVTCHSGEQDEYGRAVAKCFVGGGTDLNARMVERGQAIAYLYFSRDYAAEQSRAKEAGRGIWNGEFLEPYEYRQRRR</sequence>
<dbReference type="SMART" id="SM00318">
    <property type="entry name" value="SNc"/>
    <property type="match status" value="1"/>
</dbReference>